<feature type="domain" description="C2H2-type" evidence="7">
    <location>
        <begin position="202"/>
        <end position="232"/>
    </location>
</feature>
<keyword evidence="9" id="KW-1185">Reference proteome</keyword>
<feature type="region of interest" description="Disordered" evidence="6">
    <location>
        <begin position="1"/>
        <end position="36"/>
    </location>
</feature>
<feature type="domain" description="C2H2-type" evidence="7">
    <location>
        <begin position="140"/>
        <end position="171"/>
    </location>
</feature>
<dbReference type="GO" id="GO:0045944">
    <property type="term" value="P:positive regulation of transcription by RNA polymerase II"/>
    <property type="evidence" value="ECO:0007669"/>
    <property type="project" value="UniProtKB-ARBA"/>
</dbReference>
<dbReference type="GO" id="GO:0000978">
    <property type="term" value="F:RNA polymerase II cis-regulatory region sequence-specific DNA binding"/>
    <property type="evidence" value="ECO:0007669"/>
    <property type="project" value="TreeGrafter"/>
</dbReference>
<dbReference type="InterPro" id="IPR013087">
    <property type="entry name" value="Znf_C2H2_type"/>
</dbReference>
<organism evidence="8 9">
    <name type="scientific">Talaromyces proteolyticus</name>
    <dbReference type="NCBI Taxonomy" id="1131652"/>
    <lineage>
        <taxon>Eukaryota</taxon>
        <taxon>Fungi</taxon>
        <taxon>Dikarya</taxon>
        <taxon>Ascomycota</taxon>
        <taxon>Pezizomycotina</taxon>
        <taxon>Eurotiomycetes</taxon>
        <taxon>Eurotiomycetidae</taxon>
        <taxon>Eurotiales</taxon>
        <taxon>Trichocomaceae</taxon>
        <taxon>Talaromyces</taxon>
        <taxon>Talaromyces sect. Bacilispori</taxon>
    </lineage>
</organism>
<evidence type="ECO:0000256" key="2">
    <source>
        <dbReference type="ARBA" id="ARBA00022737"/>
    </source>
</evidence>
<dbReference type="Proteomes" id="UP001201262">
    <property type="component" value="Unassembled WGS sequence"/>
</dbReference>
<dbReference type="EMBL" id="JAJTJA010000006">
    <property type="protein sequence ID" value="KAH8697432.1"/>
    <property type="molecule type" value="Genomic_DNA"/>
</dbReference>
<dbReference type="GO" id="GO:0005634">
    <property type="term" value="C:nucleus"/>
    <property type="evidence" value="ECO:0007669"/>
    <property type="project" value="UniProtKB-ARBA"/>
</dbReference>
<keyword evidence="4" id="KW-0862">Zinc</keyword>
<dbReference type="AlphaFoldDB" id="A0AAD4KPE2"/>
<dbReference type="GO" id="GO:0000981">
    <property type="term" value="F:DNA-binding transcription factor activity, RNA polymerase II-specific"/>
    <property type="evidence" value="ECO:0007669"/>
    <property type="project" value="TreeGrafter"/>
</dbReference>
<evidence type="ECO:0000256" key="1">
    <source>
        <dbReference type="ARBA" id="ARBA00022723"/>
    </source>
</evidence>
<dbReference type="PANTHER" id="PTHR19818">
    <property type="entry name" value="ZINC FINGER PROTEIN ZIC AND GLI"/>
    <property type="match status" value="1"/>
</dbReference>
<sequence length="237" mass="26809">MTNYNNNRPDLEWDDSNFPHHPIPADSVPRDRNNQSVGLTPQACVAIQQPTVPPFVPAYYMDPNRPYYAGASHHNALGPDSAAFIYPMNMENHSHHLVTGVQAPSPSVPTVKNGAMNINPLPEPAEPVHKSDNSNPDHNHRCDWQACNRSFTQPQDLKKHFKTDHHHSNNTVCEWGGCNSPFLQSKGLLRHVNTIHIFPDAFSCPINKCSKTFNRKDNIPRHVRLMHNRSPELDEVE</sequence>
<dbReference type="RefSeq" id="XP_046072133.1">
    <property type="nucleotide sequence ID" value="XM_046216139.1"/>
</dbReference>
<protein>
    <recommendedName>
        <fullName evidence="7">C2H2-type domain-containing protein</fullName>
    </recommendedName>
</protein>
<dbReference type="SUPFAM" id="SSF57667">
    <property type="entry name" value="beta-beta-alpha zinc fingers"/>
    <property type="match status" value="2"/>
</dbReference>
<dbReference type="Gene3D" id="3.30.160.60">
    <property type="entry name" value="Classic Zinc Finger"/>
    <property type="match status" value="2"/>
</dbReference>
<evidence type="ECO:0000256" key="4">
    <source>
        <dbReference type="ARBA" id="ARBA00022833"/>
    </source>
</evidence>
<dbReference type="InterPro" id="IPR036236">
    <property type="entry name" value="Znf_C2H2_sf"/>
</dbReference>
<dbReference type="GeneID" id="70246426"/>
<dbReference type="GO" id="GO:0008270">
    <property type="term" value="F:zinc ion binding"/>
    <property type="evidence" value="ECO:0007669"/>
    <property type="project" value="UniProtKB-KW"/>
</dbReference>
<reference evidence="8" key="1">
    <citation type="submission" date="2021-12" db="EMBL/GenBank/DDBJ databases">
        <title>Convergent genome expansion in fungi linked to evolution of root-endophyte symbiosis.</title>
        <authorList>
            <consortium name="DOE Joint Genome Institute"/>
            <person name="Ke Y.-H."/>
            <person name="Bonito G."/>
            <person name="Liao H.-L."/>
            <person name="Looney B."/>
            <person name="Rojas-Flechas A."/>
            <person name="Nash J."/>
            <person name="Hameed K."/>
            <person name="Schadt C."/>
            <person name="Martin F."/>
            <person name="Crous P.W."/>
            <person name="Miettinen O."/>
            <person name="Magnuson J.K."/>
            <person name="Labbe J."/>
            <person name="Jacobson D."/>
            <person name="Doktycz M.J."/>
            <person name="Veneault-Fourrey C."/>
            <person name="Kuo A."/>
            <person name="Mondo S."/>
            <person name="Calhoun S."/>
            <person name="Riley R."/>
            <person name="Ohm R."/>
            <person name="LaButti K."/>
            <person name="Andreopoulos B."/>
            <person name="Pangilinan J."/>
            <person name="Nolan M."/>
            <person name="Tritt A."/>
            <person name="Clum A."/>
            <person name="Lipzen A."/>
            <person name="Daum C."/>
            <person name="Barry K."/>
            <person name="Grigoriev I.V."/>
            <person name="Vilgalys R."/>
        </authorList>
    </citation>
    <scope>NUCLEOTIDE SEQUENCE</scope>
    <source>
        <strain evidence="8">PMI_201</strain>
    </source>
</reference>
<dbReference type="SMART" id="SM00355">
    <property type="entry name" value="ZnF_C2H2"/>
    <property type="match status" value="3"/>
</dbReference>
<dbReference type="InterPro" id="IPR050329">
    <property type="entry name" value="GLI_C2H2-zinc-finger"/>
</dbReference>
<dbReference type="PANTHER" id="PTHR19818:SF139">
    <property type="entry name" value="PAIR-RULE PROTEIN ODD-PAIRED"/>
    <property type="match status" value="1"/>
</dbReference>
<dbReference type="PROSITE" id="PS00028">
    <property type="entry name" value="ZINC_FINGER_C2H2_1"/>
    <property type="match status" value="2"/>
</dbReference>
<evidence type="ECO:0000256" key="6">
    <source>
        <dbReference type="SAM" id="MobiDB-lite"/>
    </source>
</evidence>
<accession>A0AAD4KPE2</accession>
<evidence type="ECO:0000256" key="3">
    <source>
        <dbReference type="ARBA" id="ARBA00022771"/>
    </source>
</evidence>
<keyword evidence="2" id="KW-0677">Repeat</keyword>
<keyword evidence="3 5" id="KW-0863">Zinc-finger</keyword>
<comment type="caution">
    <text evidence="8">The sequence shown here is derived from an EMBL/GenBank/DDBJ whole genome shotgun (WGS) entry which is preliminary data.</text>
</comment>
<dbReference type="Pfam" id="PF00096">
    <property type="entry name" value="zf-C2H2"/>
    <property type="match status" value="1"/>
</dbReference>
<name>A0AAD4KPE2_9EURO</name>
<evidence type="ECO:0000256" key="5">
    <source>
        <dbReference type="PROSITE-ProRule" id="PRU00042"/>
    </source>
</evidence>
<proteinExistence type="predicted"/>
<keyword evidence="1" id="KW-0479">Metal-binding</keyword>
<gene>
    <name evidence="8" type="ORF">BGW36DRAFT_378690</name>
</gene>
<evidence type="ECO:0000313" key="8">
    <source>
        <dbReference type="EMBL" id="KAH8697432.1"/>
    </source>
</evidence>
<evidence type="ECO:0000313" key="9">
    <source>
        <dbReference type="Proteomes" id="UP001201262"/>
    </source>
</evidence>
<evidence type="ECO:0000259" key="7">
    <source>
        <dbReference type="PROSITE" id="PS50157"/>
    </source>
</evidence>
<dbReference type="PROSITE" id="PS50157">
    <property type="entry name" value="ZINC_FINGER_C2H2_2"/>
    <property type="match status" value="2"/>
</dbReference>